<keyword evidence="3" id="KW-0378">Hydrolase</keyword>
<name>A0A564YJL5_HYMDI</name>
<reference evidence="6 7" key="1">
    <citation type="submission" date="2019-07" db="EMBL/GenBank/DDBJ databases">
        <authorList>
            <person name="Jastrzebski P J."/>
            <person name="Paukszto L."/>
            <person name="Jastrzebski P J."/>
        </authorList>
    </citation>
    <scope>NUCLEOTIDE SEQUENCE [LARGE SCALE GENOMIC DNA]</scope>
    <source>
        <strain evidence="6 7">WMS-il1</strain>
    </source>
</reference>
<dbReference type="GO" id="GO:0006508">
    <property type="term" value="P:proteolysis"/>
    <property type="evidence" value="ECO:0007669"/>
    <property type="project" value="UniProtKB-KW"/>
</dbReference>
<organism evidence="6 7">
    <name type="scientific">Hymenolepis diminuta</name>
    <name type="common">Rat tapeworm</name>
    <dbReference type="NCBI Taxonomy" id="6216"/>
    <lineage>
        <taxon>Eukaryota</taxon>
        <taxon>Metazoa</taxon>
        <taxon>Spiralia</taxon>
        <taxon>Lophotrochozoa</taxon>
        <taxon>Platyhelminthes</taxon>
        <taxon>Cestoda</taxon>
        <taxon>Eucestoda</taxon>
        <taxon>Cyclophyllidea</taxon>
        <taxon>Hymenolepididae</taxon>
        <taxon>Hymenolepis</taxon>
    </lineage>
</organism>
<feature type="domain" description="UBP34/UBP24/USP9X/USP9Y-like ARM repeat region" evidence="5">
    <location>
        <begin position="2"/>
        <end position="65"/>
    </location>
</feature>
<evidence type="ECO:0000259" key="5">
    <source>
        <dbReference type="Pfam" id="PF25010"/>
    </source>
</evidence>
<dbReference type="GO" id="GO:0008233">
    <property type="term" value="F:peptidase activity"/>
    <property type="evidence" value="ECO:0007669"/>
    <property type="project" value="UniProtKB-KW"/>
</dbReference>
<keyword evidence="7" id="KW-1185">Reference proteome</keyword>
<sequence>TLVSDSGGTQFDVEKTLLWFASAIDLLESDAQNSLFTKHIIKLPPTSIQTFKGFQCFESFFIKVNLNEGRLKTNQDGWTVERMDLIGVDFLWDLYVSLPPPINSPDSHENDKSTTLGIGKVRPHIAENINAEALKETPSSVQAVTRRQAIHKARKLLLLISWSQLSSKLKRDPESCHKRFFDYCRKRIEINLATSSSHSTHSGRVQLESRELSRSFQPNLRSLLADTGQFLASLLVGPKAAASARCRLSKTSRLSLYRLLYIVFSYIENAEDELIGAHEPPSCWKPHYMSFRGWELRIPLRVLSPSGQLLISSTLPLTARCHLTSFNLCLSDATADYLKNPVLVVHSNATLASVRKLVALIIPVCLYALSNTTTQFAIGSEVLSLDSIKPSGVSGLHELTKRNRQAPLSDPKSETPLGNKLDREAIGELGFQTGRTLVIRLQPHFDSHGTTNGSGSNISEGLIRR</sequence>
<dbReference type="Pfam" id="PF25010">
    <property type="entry name" value="ARM_UBP24_USP9X-Y"/>
    <property type="match status" value="1"/>
</dbReference>
<feature type="non-terminal residue" evidence="6">
    <location>
        <position position="465"/>
    </location>
</feature>
<gene>
    <name evidence="6" type="ORF">WMSIL1_LOCUS6947</name>
</gene>
<evidence type="ECO:0000313" key="7">
    <source>
        <dbReference type="Proteomes" id="UP000321570"/>
    </source>
</evidence>
<evidence type="ECO:0000256" key="2">
    <source>
        <dbReference type="ARBA" id="ARBA00022786"/>
    </source>
</evidence>
<dbReference type="EMBL" id="CABIJS010000233">
    <property type="protein sequence ID" value="VUZ47380.1"/>
    <property type="molecule type" value="Genomic_DNA"/>
</dbReference>
<keyword evidence="2" id="KW-0833">Ubl conjugation pathway</keyword>
<dbReference type="AlphaFoldDB" id="A0A564YJL5"/>
<feature type="region of interest" description="Disordered" evidence="4">
    <location>
        <begin position="399"/>
        <end position="419"/>
    </location>
</feature>
<protein>
    <recommendedName>
        <fullName evidence="5">UBP34/UBP24/USP9X/USP9Y-like ARM repeat region domain-containing protein</fullName>
    </recommendedName>
</protein>
<keyword evidence="1" id="KW-0645">Protease</keyword>
<evidence type="ECO:0000256" key="3">
    <source>
        <dbReference type="ARBA" id="ARBA00022801"/>
    </source>
</evidence>
<evidence type="ECO:0000313" key="6">
    <source>
        <dbReference type="EMBL" id="VUZ47380.1"/>
    </source>
</evidence>
<proteinExistence type="predicted"/>
<dbReference type="InterPro" id="IPR056850">
    <property type="entry name" value="ARM_UBP34_24_USP9X_Y"/>
</dbReference>
<dbReference type="Proteomes" id="UP000321570">
    <property type="component" value="Unassembled WGS sequence"/>
</dbReference>
<accession>A0A564YJL5</accession>
<feature type="region of interest" description="Disordered" evidence="4">
    <location>
        <begin position="445"/>
        <end position="465"/>
    </location>
</feature>
<feature type="compositionally biased region" description="Polar residues" evidence="4">
    <location>
        <begin position="448"/>
        <end position="459"/>
    </location>
</feature>
<evidence type="ECO:0000256" key="4">
    <source>
        <dbReference type="SAM" id="MobiDB-lite"/>
    </source>
</evidence>
<evidence type="ECO:0000256" key="1">
    <source>
        <dbReference type="ARBA" id="ARBA00022670"/>
    </source>
</evidence>
<feature type="non-terminal residue" evidence="6">
    <location>
        <position position="1"/>
    </location>
</feature>